<dbReference type="PANTHER" id="PTHR47505:SF1">
    <property type="entry name" value="DNA UTILIZATION PROTEIN YHGH"/>
    <property type="match status" value="1"/>
</dbReference>
<comment type="similarity">
    <text evidence="1">Belongs to the ComF/GntX family.</text>
</comment>
<evidence type="ECO:0000313" key="6">
    <source>
        <dbReference type="Proteomes" id="UP001595607"/>
    </source>
</evidence>
<evidence type="ECO:0000256" key="2">
    <source>
        <dbReference type="SAM" id="MobiDB-lite"/>
    </source>
</evidence>
<dbReference type="CDD" id="cd06223">
    <property type="entry name" value="PRTases_typeI"/>
    <property type="match status" value="1"/>
</dbReference>
<evidence type="ECO:0000259" key="4">
    <source>
        <dbReference type="Pfam" id="PF18912"/>
    </source>
</evidence>
<evidence type="ECO:0000313" key="5">
    <source>
        <dbReference type="EMBL" id="MFC3302673.1"/>
    </source>
</evidence>
<evidence type="ECO:0000259" key="3">
    <source>
        <dbReference type="Pfam" id="PF00156"/>
    </source>
</evidence>
<dbReference type="InterPro" id="IPR000836">
    <property type="entry name" value="PRTase_dom"/>
</dbReference>
<feature type="domain" description="Double zinc ribbon" evidence="4">
    <location>
        <begin position="59"/>
        <end position="116"/>
    </location>
</feature>
<dbReference type="Gene3D" id="3.40.50.2020">
    <property type="match status" value="1"/>
</dbReference>
<comment type="caution">
    <text evidence="5">The sequence shown here is derived from an EMBL/GenBank/DDBJ whole genome shotgun (WGS) entry which is preliminary data.</text>
</comment>
<dbReference type="InterPro" id="IPR029057">
    <property type="entry name" value="PRTase-like"/>
</dbReference>
<sequence length="307" mass="32654">MRWKVARGAGEPQLAQFGGKHRGRRRLSHSGRIHDGALATRQDGGRGQALLARPFAAVASLLFPTQCPVTGQAVATSGFFSPEGWARLSFVAPPGCSLCGAPFDHAEKEEPLCAPCAAPHKYPRNLCGPKRLDAVQSALRYDEVSAQLALSLKYADRQDLVPALGAVMKVALDRLAPSQDAVLAPVPLHPSRLRQRRFNQAALLASALSKRSGLAADPALLLRRKATSQQKGLGFEGRFRNLSGAFEARPAAQGRNVIIVDDVLTSGATLVGCARALRRAGARGITAVTLARVFPDAKAPQVDLPEL</sequence>
<accession>A0ABV7MBE2</accession>
<dbReference type="Pfam" id="PF00156">
    <property type="entry name" value="Pribosyltran"/>
    <property type="match status" value="1"/>
</dbReference>
<protein>
    <submittedName>
        <fullName evidence="5">ComF family protein</fullName>
    </submittedName>
</protein>
<gene>
    <name evidence="5" type="ORF">ACFONP_08000</name>
</gene>
<organism evidence="5 6">
    <name type="scientific">Parvularcula lutaonensis</name>
    <dbReference type="NCBI Taxonomy" id="491923"/>
    <lineage>
        <taxon>Bacteria</taxon>
        <taxon>Pseudomonadati</taxon>
        <taxon>Pseudomonadota</taxon>
        <taxon>Alphaproteobacteria</taxon>
        <taxon>Parvularculales</taxon>
        <taxon>Parvularculaceae</taxon>
        <taxon>Parvularcula</taxon>
    </lineage>
</organism>
<dbReference type="EMBL" id="JBHRVA010000002">
    <property type="protein sequence ID" value="MFC3302673.1"/>
    <property type="molecule type" value="Genomic_DNA"/>
</dbReference>
<dbReference type="SUPFAM" id="SSF53271">
    <property type="entry name" value="PRTase-like"/>
    <property type="match status" value="1"/>
</dbReference>
<dbReference type="RefSeq" id="WP_268249038.1">
    <property type="nucleotide sequence ID" value="NZ_BMXU01000001.1"/>
</dbReference>
<reference evidence="6" key="1">
    <citation type="journal article" date="2019" name="Int. J. Syst. Evol. Microbiol.">
        <title>The Global Catalogue of Microorganisms (GCM) 10K type strain sequencing project: providing services to taxonomists for standard genome sequencing and annotation.</title>
        <authorList>
            <consortium name="The Broad Institute Genomics Platform"/>
            <consortium name="The Broad Institute Genome Sequencing Center for Infectious Disease"/>
            <person name="Wu L."/>
            <person name="Ma J."/>
        </authorList>
    </citation>
    <scope>NUCLEOTIDE SEQUENCE [LARGE SCALE GENOMIC DNA]</scope>
    <source>
        <strain evidence="6">KCTC 22245</strain>
    </source>
</reference>
<evidence type="ECO:0000256" key="1">
    <source>
        <dbReference type="ARBA" id="ARBA00008007"/>
    </source>
</evidence>
<name>A0ABV7MBE2_9PROT</name>
<feature type="domain" description="Phosphoribosyltransferase" evidence="3">
    <location>
        <begin position="247"/>
        <end position="292"/>
    </location>
</feature>
<dbReference type="PANTHER" id="PTHR47505">
    <property type="entry name" value="DNA UTILIZATION PROTEIN YHGH"/>
    <property type="match status" value="1"/>
</dbReference>
<proteinExistence type="inferred from homology"/>
<feature type="region of interest" description="Disordered" evidence="2">
    <location>
        <begin position="7"/>
        <end position="27"/>
    </location>
</feature>
<dbReference type="Proteomes" id="UP001595607">
    <property type="component" value="Unassembled WGS sequence"/>
</dbReference>
<dbReference type="InterPro" id="IPR051910">
    <property type="entry name" value="ComF/GntX_DNA_util-trans"/>
</dbReference>
<keyword evidence="6" id="KW-1185">Reference proteome</keyword>
<dbReference type="Pfam" id="PF18912">
    <property type="entry name" value="DZR_2"/>
    <property type="match status" value="1"/>
</dbReference>
<dbReference type="InterPro" id="IPR044005">
    <property type="entry name" value="DZR_2"/>
</dbReference>